<proteinExistence type="inferred from homology"/>
<dbReference type="Gene3D" id="3.30.1330.10">
    <property type="entry name" value="PurM-like, N-terminal domain"/>
    <property type="match status" value="1"/>
</dbReference>
<dbReference type="STRING" id="897.B2D07_00155"/>
<dbReference type="NCBIfam" id="TIGR02124">
    <property type="entry name" value="hypE"/>
    <property type="match status" value="1"/>
</dbReference>
<dbReference type="eggNOG" id="COG0309">
    <property type="taxonomic scope" value="Bacteria"/>
</dbReference>
<dbReference type="CDD" id="cd02197">
    <property type="entry name" value="HypE"/>
    <property type="match status" value="1"/>
</dbReference>
<dbReference type="PATRIC" id="fig|1121405.3.peg.1570"/>
<organism evidence="4 5">
    <name type="scientific">Desulfococcus multivorans DSM 2059</name>
    <dbReference type="NCBI Taxonomy" id="1121405"/>
    <lineage>
        <taxon>Bacteria</taxon>
        <taxon>Pseudomonadati</taxon>
        <taxon>Thermodesulfobacteriota</taxon>
        <taxon>Desulfobacteria</taxon>
        <taxon>Desulfobacterales</taxon>
        <taxon>Desulfococcaceae</taxon>
        <taxon>Desulfococcus</taxon>
    </lineage>
</organism>
<evidence type="ECO:0000313" key="5">
    <source>
        <dbReference type="Proteomes" id="UP000014977"/>
    </source>
</evidence>
<dbReference type="Pfam" id="PF02769">
    <property type="entry name" value="AIRS_C"/>
    <property type="match status" value="1"/>
</dbReference>
<dbReference type="Proteomes" id="UP000014977">
    <property type="component" value="Unassembled WGS sequence"/>
</dbReference>
<dbReference type="GO" id="GO:0051604">
    <property type="term" value="P:protein maturation"/>
    <property type="evidence" value="ECO:0007669"/>
    <property type="project" value="TreeGrafter"/>
</dbReference>
<dbReference type="EMBL" id="ATHJ01000075">
    <property type="protein sequence ID" value="EPR41497.1"/>
    <property type="molecule type" value="Genomic_DNA"/>
</dbReference>
<dbReference type="InterPro" id="IPR036676">
    <property type="entry name" value="PurM-like_C_sf"/>
</dbReference>
<dbReference type="InterPro" id="IPR010918">
    <property type="entry name" value="PurM-like_C_dom"/>
</dbReference>
<evidence type="ECO:0000313" key="4">
    <source>
        <dbReference type="EMBL" id="EPR41497.1"/>
    </source>
</evidence>
<accession>S7TWM4</accession>
<reference evidence="4 5" key="1">
    <citation type="journal article" date="2013" name="Genome Announc.">
        <title>Draft genome sequences for three mercury-methylating, sulfate-reducing bacteria.</title>
        <authorList>
            <person name="Brown S.D."/>
            <person name="Hurt R.A.Jr."/>
            <person name="Gilmour C.C."/>
            <person name="Elias D.A."/>
        </authorList>
    </citation>
    <scope>NUCLEOTIDE SEQUENCE [LARGE SCALE GENOMIC DNA]</scope>
    <source>
        <strain evidence="4 5">DSM 2059</strain>
    </source>
</reference>
<dbReference type="SUPFAM" id="SSF56042">
    <property type="entry name" value="PurM C-terminal domain-like"/>
    <property type="match status" value="1"/>
</dbReference>
<dbReference type="OrthoDB" id="9801934at2"/>
<dbReference type="InterPro" id="IPR011854">
    <property type="entry name" value="HypE"/>
</dbReference>
<evidence type="ECO:0000259" key="3">
    <source>
        <dbReference type="Pfam" id="PF02769"/>
    </source>
</evidence>
<dbReference type="PANTHER" id="PTHR30303">
    <property type="entry name" value="HYDROGENASE ISOENZYMES FORMATION PROTEIN HYPE"/>
    <property type="match status" value="1"/>
</dbReference>
<feature type="domain" description="PurM-like N-terminal" evidence="2">
    <location>
        <begin position="38"/>
        <end position="150"/>
    </location>
</feature>
<dbReference type="InterPro" id="IPR016188">
    <property type="entry name" value="PurM-like_N"/>
</dbReference>
<name>S7TWM4_DESML</name>
<dbReference type="InterPro" id="IPR036921">
    <property type="entry name" value="PurM-like_N_sf"/>
</dbReference>
<gene>
    <name evidence="4" type="ORF">dsmv_2042</name>
</gene>
<keyword evidence="5" id="KW-1185">Reference proteome</keyword>
<protein>
    <submittedName>
        <fullName evidence="4">Hydrogenase expression/formation protein HypE</fullName>
    </submittedName>
</protein>
<comment type="similarity">
    <text evidence="1">Belongs to the HypE family.</text>
</comment>
<comment type="caution">
    <text evidence="4">The sequence shown here is derived from an EMBL/GenBank/DDBJ whole genome shotgun (WGS) entry which is preliminary data.</text>
</comment>
<dbReference type="Gene3D" id="3.90.650.10">
    <property type="entry name" value="PurM-like C-terminal domain"/>
    <property type="match status" value="1"/>
</dbReference>
<dbReference type="Pfam" id="PF00586">
    <property type="entry name" value="AIRS"/>
    <property type="match status" value="1"/>
</dbReference>
<dbReference type="PIRSF" id="PIRSF005644">
    <property type="entry name" value="Hdrgns_mtr_HypE"/>
    <property type="match status" value="1"/>
</dbReference>
<feature type="domain" description="PurM-like C-terminal" evidence="3">
    <location>
        <begin position="163"/>
        <end position="309"/>
    </location>
</feature>
<evidence type="ECO:0000259" key="2">
    <source>
        <dbReference type="Pfam" id="PF00586"/>
    </source>
</evidence>
<evidence type="ECO:0000256" key="1">
    <source>
        <dbReference type="ARBA" id="ARBA00006243"/>
    </source>
</evidence>
<dbReference type="SUPFAM" id="SSF55326">
    <property type="entry name" value="PurM N-terminal domain-like"/>
    <property type="match status" value="1"/>
</dbReference>
<sequence length="337" mass="35820">MKDDTITLDHGSGGKLSHRLILDTVLPVFDDPALRCLDDGAVLETEGGRIAFSTDTYVVDPLFFPGGNIGDLAVNGTVNDLAMCGAVPLYLSVGMIIEEGFLRRDLDGILETMQRAARAASVRIVTGDTKVVPRGAVDKIFINTAGIGVVPEGVCVSGRNARIGDRVLVSGTLADHGMTILTRREGLRFESSLQSDTAPLNHMVADMLDDCGGDIHALRDPTRGGVGTSLNEIAESSGVTIRIHEDRIPVKRAVAGLCELLGIDPLYVANEGKLVAVVAPEAAFRVLDRMHAHPMGRDARIIGEVTAADIVPVIMTTRIGGTRIVDMPTGEQLPRIC</sequence>
<dbReference type="PANTHER" id="PTHR30303:SF0">
    <property type="entry name" value="CARBAMOYL DEHYDRATASE HYPE"/>
    <property type="match status" value="1"/>
</dbReference>
<dbReference type="AlphaFoldDB" id="S7TWM4"/>
<dbReference type="RefSeq" id="WP_020876473.1">
    <property type="nucleotide sequence ID" value="NZ_ATHJ01000075.1"/>
</dbReference>